<dbReference type="AlphaFoldDB" id="A0A1Y6BT38"/>
<keyword evidence="8" id="KW-1185">Reference proteome</keyword>
<dbReference type="EMBL" id="FWZX01000009">
    <property type="protein sequence ID" value="SMF26958.1"/>
    <property type="molecule type" value="Genomic_DNA"/>
</dbReference>
<proteinExistence type="inferred from homology"/>
<dbReference type="GO" id="GO:0016020">
    <property type="term" value="C:membrane"/>
    <property type="evidence" value="ECO:0007669"/>
    <property type="project" value="UniProtKB-SubCell"/>
</dbReference>
<comment type="similarity">
    <text evidence="4">Belongs to the bacterial secretin family.</text>
</comment>
<keyword evidence="2" id="KW-0732">Signal</keyword>
<dbReference type="RefSeq" id="WP_085123106.1">
    <property type="nucleotide sequence ID" value="NZ_FWZX01000009.1"/>
</dbReference>
<organism evidence="7 8">
    <name type="scientific">Tistlia consotensis USBA 355</name>
    <dbReference type="NCBI Taxonomy" id="560819"/>
    <lineage>
        <taxon>Bacteria</taxon>
        <taxon>Pseudomonadati</taxon>
        <taxon>Pseudomonadota</taxon>
        <taxon>Alphaproteobacteria</taxon>
        <taxon>Rhodospirillales</taxon>
        <taxon>Rhodovibrionaceae</taxon>
        <taxon>Tistlia</taxon>
    </lineage>
</organism>
<comment type="subcellular location">
    <subcellularLocation>
        <location evidence="1">Membrane</location>
    </subcellularLocation>
</comment>
<dbReference type="GO" id="GO:0009306">
    <property type="term" value="P:protein secretion"/>
    <property type="evidence" value="ECO:0007669"/>
    <property type="project" value="InterPro"/>
</dbReference>
<gene>
    <name evidence="7" type="ORF">SAMN05428998_10944</name>
</gene>
<evidence type="ECO:0000256" key="2">
    <source>
        <dbReference type="ARBA" id="ARBA00022729"/>
    </source>
</evidence>
<evidence type="ECO:0000259" key="6">
    <source>
        <dbReference type="Pfam" id="PF00263"/>
    </source>
</evidence>
<dbReference type="Proteomes" id="UP000192917">
    <property type="component" value="Unassembled WGS sequence"/>
</dbReference>
<dbReference type="InterPro" id="IPR050810">
    <property type="entry name" value="Bact_Secretion_Sys_Channel"/>
</dbReference>
<reference evidence="7 8" key="1">
    <citation type="submission" date="2017-04" db="EMBL/GenBank/DDBJ databases">
        <authorList>
            <person name="Afonso C.L."/>
            <person name="Miller P.J."/>
            <person name="Scott M.A."/>
            <person name="Spackman E."/>
            <person name="Goraichik I."/>
            <person name="Dimitrov K.M."/>
            <person name="Suarez D.L."/>
            <person name="Swayne D.E."/>
        </authorList>
    </citation>
    <scope>NUCLEOTIDE SEQUENCE [LARGE SCALE GENOMIC DNA]</scope>
    <source>
        <strain evidence="7 8">USBA 355</strain>
    </source>
</reference>
<dbReference type="InterPro" id="IPR004846">
    <property type="entry name" value="T2SS/T3SS_dom"/>
</dbReference>
<accession>A0A1Y6BT38</accession>
<dbReference type="STRING" id="560819.SAMN05428998_10944"/>
<evidence type="ECO:0000256" key="1">
    <source>
        <dbReference type="ARBA" id="ARBA00004370"/>
    </source>
</evidence>
<evidence type="ECO:0000256" key="4">
    <source>
        <dbReference type="RuleBase" id="RU004003"/>
    </source>
</evidence>
<sequence length="543" mass="55875">MSGLATRGPATRGPARSAQRTGRLVPALLAALLLAGCAAGDAERTAERAHSEAERHLATTAPAAGTLATVGNVQRMSGVWLGDRSRRLDPRDLLPGALEGPKGVTLALPPVGLEELAARIAEQSGLRVDLEGKPVQASGGSSDSEDFRVVYEGPLSGLLDMIAARYDLEWDYKPGRQEILLLASVTHTFRLETLPIGFTFGGSVTSGGSLGAAAAGAAGGTGSSGGSGSGSVSLQAQASVASWTQVTDTVRGLAGSGGEVAVSPATGDVVVTTTPSRMRRIAAYISQQNERRLTTVALQITIYSWQRDDRDAYGINLDALFQAAGLSVGLSSPASSLGEGLAQGSIAVIEQGALPGSLVGSQAVAQALSKAGEVGVVTSVTLVTPSDVPVPWQAGRDTAYLASVSQTDTANVGSSVSLEPGVVTDGLVLTALPRVLDDRRVSLALWLRETNLVSLNTISSGDASIQVPELDSRTMMQQAVVNSGATLVLAGFERARGTRDGAGVGHPALWPFGGSLDAQSSRESLVLVVTPMVRRSRVEETRR</sequence>
<feature type="region of interest" description="Disordered" evidence="5">
    <location>
        <begin position="1"/>
        <end position="20"/>
    </location>
</feature>
<keyword evidence="3" id="KW-0472">Membrane</keyword>
<dbReference type="Pfam" id="PF00263">
    <property type="entry name" value="Secretin"/>
    <property type="match status" value="1"/>
</dbReference>
<evidence type="ECO:0000313" key="7">
    <source>
        <dbReference type="EMBL" id="SMF26958.1"/>
    </source>
</evidence>
<evidence type="ECO:0000256" key="5">
    <source>
        <dbReference type="SAM" id="MobiDB-lite"/>
    </source>
</evidence>
<evidence type="ECO:0000256" key="3">
    <source>
        <dbReference type="ARBA" id="ARBA00023136"/>
    </source>
</evidence>
<dbReference type="PANTHER" id="PTHR30332">
    <property type="entry name" value="PROBABLE GENERAL SECRETION PATHWAY PROTEIN D"/>
    <property type="match status" value="1"/>
</dbReference>
<feature type="domain" description="Type II/III secretion system secretin-like" evidence="6">
    <location>
        <begin position="367"/>
        <end position="533"/>
    </location>
</feature>
<name>A0A1Y6BT38_9PROT</name>
<protein>
    <submittedName>
        <fullName evidence="7">Type IVB pilus formation outer membrane protein, R64 PilN family</fullName>
    </submittedName>
</protein>
<dbReference type="PANTHER" id="PTHR30332:SF24">
    <property type="entry name" value="SECRETIN GSPD-RELATED"/>
    <property type="match status" value="1"/>
</dbReference>
<evidence type="ECO:0000313" key="8">
    <source>
        <dbReference type="Proteomes" id="UP000192917"/>
    </source>
</evidence>